<organism evidence="1 2">
    <name type="scientific">Mycena pura</name>
    <dbReference type="NCBI Taxonomy" id="153505"/>
    <lineage>
        <taxon>Eukaryota</taxon>
        <taxon>Fungi</taxon>
        <taxon>Dikarya</taxon>
        <taxon>Basidiomycota</taxon>
        <taxon>Agaricomycotina</taxon>
        <taxon>Agaricomycetes</taxon>
        <taxon>Agaricomycetidae</taxon>
        <taxon>Agaricales</taxon>
        <taxon>Marasmiineae</taxon>
        <taxon>Mycenaceae</taxon>
        <taxon>Mycena</taxon>
    </lineage>
</organism>
<keyword evidence="2" id="KW-1185">Reference proteome</keyword>
<reference evidence="1" key="1">
    <citation type="submission" date="2023-03" db="EMBL/GenBank/DDBJ databases">
        <title>Massive genome expansion in bonnet fungi (Mycena s.s.) driven by repeated elements and novel gene families across ecological guilds.</title>
        <authorList>
            <consortium name="Lawrence Berkeley National Laboratory"/>
            <person name="Harder C.B."/>
            <person name="Miyauchi S."/>
            <person name="Viragh M."/>
            <person name="Kuo A."/>
            <person name="Thoen E."/>
            <person name="Andreopoulos B."/>
            <person name="Lu D."/>
            <person name="Skrede I."/>
            <person name="Drula E."/>
            <person name="Henrissat B."/>
            <person name="Morin E."/>
            <person name="Kohler A."/>
            <person name="Barry K."/>
            <person name="LaButti K."/>
            <person name="Morin E."/>
            <person name="Salamov A."/>
            <person name="Lipzen A."/>
            <person name="Mereny Z."/>
            <person name="Hegedus B."/>
            <person name="Baldrian P."/>
            <person name="Stursova M."/>
            <person name="Weitz H."/>
            <person name="Taylor A."/>
            <person name="Grigoriev I.V."/>
            <person name="Nagy L.G."/>
            <person name="Martin F."/>
            <person name="Kauserud H."/>
        </authorList>
    </citation>
    <scope>NUCLEOTIDE SEQUENCE</scope>
    <source>
        <strain evidence="1">9144</strain>
    </source>
</reference>
<evidence type="ECO:0000313" key="2">
    <source>
        <dbReference type="Proteomes" id="UP001219525"/>
    </source>
</evidence>
<proteinExistence type="predicted"/>
<accession>A0AAD7E5X4</accession>
<dbReference type="Proteomes" id="UP001219525">
    <property type="component" value="Unassembled WGS sequence"/>
</dbReference>
<dbReference type="AlphaFoldDB" id="A0AAD7E5X4"/>
<name>A0AAD7E5X4_9AGAR</name>
<sequence>MDIDPHIDPVLKRITSGSQVHCGKTHEKDNKNSIYYSNVLQGVVTWSCKRSAAVTPVLCAAWPIVVNFASPSLHSLAIAAPRRRHHAVRHARTGHSRPSRAALAPLHALMRLELTDTDVPPLSKLFDVLARTPASSCPAPARRPCVSAPHVDLARGYENARTGVCQEPDRRNAETAEK</sequence>
<gene>
    <name evidence="1" type="ORF">GGX14DRAFT_384510</name>
</gene>
<comment type="caution">
    <text evidence="1">The sequence shown here is derived from an EMBL/GenBank/DDBJ whole genome shotgun (WGS) entry which is preliminary data.</text>
</comment>
<protein>
    <submittedName>
        <fullName evidence="1">Uncharacterized protein</fullName>
    </submittedName>
</protein>
<dbReference type="EMBL" id="JARJCW010000001">
    <property type="protein sequence ID" value="KAJ7230585.1"/>
    <property type="molecule type" value="Genomic_DNA"/>
</dbReference>
<evidence type="ECO:0000313" key="1">
    <source>
        <dbReference type="EMBL" id="KAJ7230585.1"/>
    </source>
</evidence>